<proteinExistence type="predicted"/>
<organism evidence="1 2">
    <name type="scientific">Thermoflexibacter ruber</name>
    <dbReference type="NCBI Taxonomy" id="1003"/>
    <lineage>
        <taxon>Bacteria</taxon>
        <taxon>Pseudomonadati</taxon>
        <taxon>Bacteroidota</taxon>
        <taxon>Cytophagia</taxon>
        <taxon>Cytophagales</taxon>
        <taxon>Thermoflexibacteraceae</taxon>
        <taxon>Thermoflexibacter</taxon>
    </lineage>
</organism>
<evidence type="ECO:0000313" key="1">
    <source>
        <dbReference type="EMBL" id="SFE84489.1"/>
    </source>
</evidence>
<name>A0A1I2DVX2_9BACT</name>
<dbReference type="EMBL" id="FONY01000008">
    <property type="protein sequence ID" value="SFE84489.1"/>
    <property type="molecule type" value="Genomic_DNA"/>
</dbReference>
<evidence type="ECO:0000313" key="2">
    <source>
        <dbReference type="Proteomes" id="UP000199513"/>
    </source>
</evidence>
<protein>
    <submittedName>
        <fullName evidence="1">Uncharacterized protein</fullName>
    </submittedName>
</protein>
<keyword evidence="2" id="KW-1185">Reference proteome</keyword>
<dbReference type="STRING" id="1003.SAMN04488541_100829"/>
<dbReference type="OrthoDB" id="1119914at2"/>
<dbReference type="RefSeq" id="WP_091541753.1">
    <property type="nucleotide sequence ID" value="NZ_FONY01000008.1"/>
</dbReference>
<reference evidence="1 2" key="1">
    <citation type="submission" date="2016-10" db="EMBL/GenBank/DDBJ databases">
        <authorList>
            <person name="de Groot N.N."/>
        </authorList>
    </citation>
    <scope>NUCLEOTIDE SEQUENCE [LARGE SCALE GENOMIC DNA]</scope>
    <source>
        <strain>GEY</strain>
        <strain evidence="2">DSM 9560</strain>
    </source>
</reference>
<sequence length="327" mass="36759">MKTVIFLALRISLISILFFIIDNQILAQGCSDAGFCTMGAMKPNQAFSKKMDIRLQSIEISQGYGFAKFGTHIWATTIDANFSFNTRTMFQAKIPYMVTSGRLGDTRGMSDISLSLTRNVFNNERYQIGVTIGTKIPTNRSDLTNRETGVPLPMYYQTSLGTYDLIFGASLISRDWLFAVGYQQALNANNNQFIRNLQVTADGNAAIIPEAKLLYPPAPRILRGKDVMMRIERNFRFARFNFFVGILPIYRLTKDTIVLPSTGKRVEVQGSDGLAFTVLTGFGYQFSIQSGIKFLYGKKELDGISRVTNPDGLSREWVASIGYFYRF</sequence>
<accession>A0A1I2DVX2</accession>
<dbReference type="AlphaFoldDB" id="A0A1I2DVX2"/>
<dbReference type="Proteomes" id="UP000199513">
    <property type="component" value="Unassembled WGS sequence"/>
</dbReference>
<gene>
    <name evidence="1" type="ORF">SAMN04488541_100829</name>
</gene>